<comment type="cofactor">
    <cofactor evidence="1 7">
        <name>pyridoxal 5'-phosphate</name>
        <dbReference type="ChEBI" id="CHEBI:597326"/>
    </cofactor>
</comment>
<dbReference type="InterPro" id="IPR010970">
    <property type="entry name" value="Cys_dSase_SufS"/>
</dbReference>
<dbReference type="RefSeq" id="WP_073072554.1">
    <property type="nucleotide sequence ID" value="NZ_FQXN01000003.1"/>
</dbReference>
<dbReference type="PANTHER" id="PTHR43586:SF8">
    <property type="entry name" value="CYSTEINE DESULFURASE 1, CHLOROPLASTIC"/>
    <property type="match status" value="1"/>
</dbReference>
<dbReference type="PANTHER" id="PTHR43586">
    <property type="entry name" value="CYSTEINE DESULFURASE"/>
    <property type="match status" value="1"/>
</dbReference>
<dbReference type="EC" id="2.8.1.7" evidence="3 8"/>
<dbReference type="Proteomes" id="UP000242592">
    <property type="component" value="Unassembled WGS sequence"/>
</dbReference>
<dbReference type="STRING" id="1123380.SAMN02745199_0830"/>
<evidence type="ECO:0000256" key="1">
    <source>
        <dbReference type="ARBA" id="ARBA00001933"/>
    </source>
</evidence>
<evidence type="ECO:0000313" key="10">
    <source>
        <dbReference type="EMBL" id="SHH36932.1"/>
    </source>
</evidence>
<sequence length="415" mass="47106">MFLTNIQNDFPVLSRKVNGHRIVYLDSAASSLKPRQVIDEIHDFYLNHYSNVYRAVHTLSSESTERVEKARNIIASFLNVNPEEIIFTSGTTMSLNTIVESMLRCGYLRKDDTVLVTAVEHHANFVPWVRLSKLHGFKVEFIMPSGRFGTLEEKDFLKYKNSSPKIVSVTGHSNVTGQVVNLKMVRNLFPKSIFIVDGAQLIPHDKIDVKDLDIDFLAFSAHKMLGPSGVGVLFGKRKFLEEMEPFMYGGEMIDKVGFEDVSFNELPYKFEAGTPNIAGIVGFGEAIKYLENLDFGKIKKHIYDLTNYALERLKQLNGIEIYGPTDQRHLGIISFNLEGIHPHDVAHLLDEHFGVAVRSGHHCAQPLMTVLKNESKLSLFPNGTCRASFYIYNTKEDIEIFVEGLKKIKEWFDVQ</sequence>
<evidence type="ECO:0000256" key="5">
    <source>
        <dbReference type="ARBA" id="ARBA00022898"/>
    </source>
</evidence>
<dbReference type="GO" id="GO:0031071">
    <property type="term" value="F:cysteine desulfurase activity"/>
    <property type="evidence" value="ECO:0007669"/>
    <property type="project" value="UniProtKB-UniRule"/>
</dbReference>
<evidence type="ECO:0000259" key="9">
    <source>
        <dbReference type="Pfam" id="PF00266"/>
    </source>
</evidence>
<dbReference type="InterPro" id="IPR015422">
    <property type="entry name" value="PyrdxlP-dep_Trfase_small"/>
</dbReference>
<accession>A0A1M5SE99</accession>
<dbReference type="InterPro" id="IPR015424">
    <property type="entry name" value="PyrdxlP-dep_Trfase"/>
</dbReference>
<evidence type="ECO:0000256" key="4">
    <source>
        <dbReference type="ARBA" id="ARBA00022679"/>
    </source>
</evidence>
<dbReference type="PROSITE" id="PS00595">
    <property type="entry name" value="AA_TRANSFER_CLASS_5"/>
    <property type="match status" value="1"/>
</dbReference>
<comment type="catalytic activity">
    <reaction evidence="6 8">
        <text>(sulfur carrier)-H + L-cysteine = (sulfur carrier)-SH + L-alanine</text>
        <dbReference type="Rhea" id="RHEA:43892"/>
        <dbReference type="Rhea" id="RHEA-COMP:14737"/>
        <dbReference type="Rhea" id="RHEA-COMP:14739"/>
        <dbReference type="ChEBI" id="CHEBI:29917"/>
        <dbReference type="ChEBI" id="CHEBI:35235"/>
        <dbReference type="ChEBI" id="CHEBI:57972"/>
        <dbReference type="ChEBI" id="CHEBI:64428"/>
        <dbReference type="EC" id="2.8.1.7"/>
    </reaction>
</comment>
<proteinExistence type="inferred from homology"/>
<dbReference type="OrthoDB" id="9808002at2"/>
<evidence type="ECO:0000256" key="8">
    <source>
        <dbReference type="RuleBase" id="RU004506"/>
    </source>
</evidence>
<evidence type="ECO:0000256" key="7">
    <source>
        <dbReference type="RuleBase" id="RU004504"/>
    </source>
</evidence>
<comment type="function">
    <text evidence="8">Catalyzes the removal of elemental sulfur and selenium atoms from L-cysteine, L-cystine, L-selenocysteine, and L-selenocystine to produce L-alanine.</text>
</comment>
<dbReference type="Gene3D" id="3.90.1150.10">
    <property type="entry name" value="Aspartate Aminotransferase, domain 1"/>
    <property type="match status" value="1"/>
</dbReference>
<dbReference type="CDD" id="cd06453">
    <property type="entry name" value="SufS_like"/>
    <property type="match status" value="1"/>
</dbReference>
<comment type="similarity">
    <text evidence="2 8">Belongs to the class-V pyridoxal-phosphate-dependent aminotransferase family. Csd subfamily.</text>
</comment>
<dbReference type="GO" id="GO:0006534">
    <property type="term" value="P:cysteine metabolic process"/>
    <property type="evidence" value="ECO:0007669"/>
    <property type="project" value="UniProtKB-UniRule"/>
</dbReference>
<dbReference type="InterPro" id="IPR000192">
    <property type="entry name" value="Aminotrans_V_dom"/>
</dbReference>
<dbReference type="InterPro" id="IPR020578">
    <property type="entry name" value="Aminotrans_V_PyrdxlP_BS"/>
</dbReference>
<dbReference type="EMBL" id="FQXN01000003">
    <property type="protein sequence ID" value="SHH36932.1"/>
    <property type="molecule type" value="Genomic_DNA"/>
</dbReference>
<organism evidence="10 11">
    <name type="scientific">Thermosipho atlanticus DSM 15807</name>
    <dbReference type="NCBI Taxonomy" id="1123380"/>
    <lineage>
        <taxon>Bacteria</taxon>
        <taxon>Thermotogati</taxon>
        <taxon>Thermotogota</taxon>
        <taxon>Thermotogae</taxon>
        <taxon>Thermotogales</taxon>
        <taxon>Fervidobacteriaceae</taxon>
        <taxon>Thermosipho</taxon>
    </lineage>
</organism>
<gene>
    <name evidence="10" type="ORF">SAMN02745199_0830</name>
</gene>
<dbReference type="Pfam" id="PF00266">
    <property type="entry name" value="Aminotran_5"/>
    <property type="match status" value="1"/>
</dbReference>
<name>A0A1M5SE99_9BACT</name>
<protein>
    <recommendedName>
        <fullName evidence="3 8">Cysteine desulfurase</fullName>
        <ecNumber evidence="3 8">2.8.1.7</ecNumber>
    </recommendedName>
</protein>
<evidence type="ECO:0000313" key="11">
    <source>
        <dbReference type="Proteomes" id="UP000242592"/>
    </source>
</evidence>
<dbReference type="Gene3D" id="3.40.640.10">
    <property type="entry name" value="Type I PLP-dependent aspartate aminotransferase-like (Major domain)"/>
    <property type="match status" value="1"/>
</dbReference>
<dbReference type="NCBIfam" id="TIGR01979">
    <property type="entry name" value="sufS"/>
    <property type="match status" value="1"/>
</dbReference>
<reference evidence="11" key="1">
    <citation type="submission" date="2016-11" db="EMBL/GenBank/DDBJ databases">
        <authorList>
            <person name="Varghese N."/>
            <person name="Submissions S."/>
        </authorList>
    </citation>
    <scope>NUCLEOTIDE SEQUENCE [LARGE SCALE GENOMIC DNA]</scope>
    <source>
        <strain evidence="11">DSM 15807</strain>
    </source>
</reference>
<keyword evidence="5 8" id="KW-0663">Pyridoxal phosphate</keyword>
<dbReference type="SUPFAM" id="SSF53383">
    <property type="entry name" value="PLP-dependent transferases"/>
    <property type="match status" value="1"/>
</dbReference>
<evidence type="ECO:0000256" key="2">
    <source>
        <dbReference type="ARBA" id="ARBA00010447"/>
    </source>
</evidence>
<dbReference type="AlphaFoldDB" id="A0A1M5SE99"/>
<evidence type="ECO:0000256" key="3">
    <source>
        <dbReference type="ARBA" id="ARBA00012239"/>
    </source>
</evidence>
<evidence type="ECO:0000256" key="6">
    <source>
        <dbReference type="ARBA" id="ARBA00050776"/>
    </source>
</evidence>
<dbReference type="GO" id="GO:0030170">
    <property type="term" value="F:pyridoxal phosphate binding"/>
    <property type="evidence" value="ECO:0007669"/>
    <property type="project" value="UniProtKB-UniRule"/>
</dbReference>
<keyword evidence="11" id="KW-1185">Reference proteome</keyword>
<keyword evidence="4 8" id="KW-0808">Transferase</keyword>
<dbReference type="InterPro" id="IPR015421">
    <property type="entry name" value="PyrdxlP-dep_Trfase_major"/>
</dbReference>
<feature type="domain" description="Aminotransferase class V" evidence="9">
    <location>
        <begin position="23"/>
        <end position="401"/>
    </location>
</feature>